<dbReference type="CDD" id="cd13532">
    <property type="entry name" value="PBP2_PDT_like"/>
    <property type="match status" value="1"/>
</dbReference>
<dbReference type="PANTHER" id="PTHR21022:SF19">
    <property type="entry name" value="PREPHENATE DEHYDRATASE-RELATED"/>
    <property type="match status" value="1"/>
</dbReference>
<gene>
    <name evidence="8" type="primary">pheA</name>
    <name evidence="8" type="ORF">Hypma_015427</name>
</gene>
<dbReference type="UniPathway" id="UPA00121">
    <property type="reaction ID" value="UER00345"/>
</dbReference>
<dbReference type="FunCoup" id="A0A369K4F1">
    <property type="interactions" value="294"/>
</dbReference>
<reference evidence="8" key="1">
    <citation type="submission" date="2018-04" db="EMBL/GenBank/DDBJ databases">
        <title>Whole genome sequencing of Hypsizygus marmoreus.</title>
        <authorList>
            <person name="Choi I.-G."/>
            <person name="Min B."/>
            <person name="Kim J.-G."/>
            <person name="Kim S."/>
            <person name="Oh Y.-L."/>
            <person name="Kong W.-S."/>
            <person name="Park H."/>
            <person name="Jeong J."/>
            <person name="Song E.-S."/>
        </authorList>
    </citation>
    <scope>NUCLEOTIDE SEQUENCE [LARGE SCALE GENOMIC DNA]</scope>
    <source>
        <strain evidence="8">51987-8</strain>
    </source>
</reference>
<evidence type="ECO:0000313" key="9">
    <source>
        <dbReference type="Proteomes" id="UP000076154"/>
    </source>
</evidence>
<dbReference type="Proteomes" id="UP000076154">
    <property type="component" value="Unassembled WGS sequence"/>
</dbReference>
<evidence type="ECO:0000313" key="8">
    <source>
        <dbReference type="EMBL" id="RDB29511.1"/>
    </source>
</evidence>
<evidence type="ECO:0000259" key="7">
    <source>
        <dbReference type="PROSITE" id="PS51171"/>
    </source>
</evidence>
<dbReference type="GO" id="GO:0009094">
    <property type="term" value="P:L-phenylalanine biosynthetic process"/>
    <property type="evidence" value="ECO:0007669"/>
    <property type="project" value="UniProtKB-UniPathway"/>
</dbReference>
<keyword evidence="4" id="KW-0057">Aromatic amino acid biosynthesis</keyword>
<accession>A0A369K4F1</accession>
<evidence type="ECO:0000256" key="3">
    <source>
        <dbReference type="ARBA" id="ARBA00022605"/>
    </source>
</evidence>
<comment type="pathway">
    <text evidence="1">Amino-acid biosynthesis; L-phenylalanine biosynthesis; phenylpyruvate from prephenate: step 1/1.</text>
</comment>
<evidence type="ECO:0000256" key="5">
    <source>
        <dbReference type="ARBA" id="ARBA00023222"/>
    </source>
</evidence>
<dbReference type="InterPro" id="IPR001086">
    <property type="entry name" value="Preph_deHydtase"/>
</dbReference>
<evidence type="ECO:0000256" key="6">
    <source>
        <dbReference type="ARBA" id="ARBA00023239"/>
    </source>
</evidence>
<dbReference type="InterPro" id="IPR008242">
    <property type="entry name" value="Chor_mutase/pphenate_deHydtase"/>
</dbReference>
<evidence type="ECO:0000256" key="2">
    <source>
        <dbReference type="ARBA" id="ARBA00013147"/>
    </source>
</evidence>
<keyword evidence="6" id="KW-0456">Lyase</keyword>
<dbReference type="OrthoDB" id="983542at2759"/>
<protein>
    <recommendedName>
        <fullName evidence="2">prephenate dehydratase</fullName>
        <ecNumber evidence="2">4.2.1.51</ecNumber>
    </recommendedName>
</protein>
<keyword evidence="9" id="KW-1185">Reference proteome</keyword>
<dbReference type="InParanoid" id="A0A369K4F1"/>
<dbReference type="STRING" id="39966.A0A369K4F1"/>
<dbReference type="EC" id="4.2.1.51" evidence="2"/>
<sequence>MQSRSANADLNVAILGPLGTYTHEAAYKHFGSQATYVERETIKGVFEAISTGADVGVVPQENTIFGSVVETYDNLRETGFVCGEITLQVQHCLLVRTGVQLPEIRKVLSHEQALGQCRDFISTNLPTVSLMKTTSTAAAAQALLGNPPDRAAICSRVCATLFDGLSVLHEGIQNETANFTRFYIICKDQETTITPQVPRTPRSQALVRISPQLPSSTASSVVISPPSISRLLSALQINIIRIDRRPSLGGIPFHDTYLVELQEEPSVERDTESSWLAEVVKAVQRVEEAGGIAHLIGFW</sequence>
<evidence type="ECO:0000256" key="4">
    <source>
        <dbReference type="ARBA" id="ARBA00023141"/>
    </source>
</evidence>
<proteinExistence type="predicted"/>
<dbReference type="Pfam" id="PF00800">
    <property type="entry name" value="PDT"/>
    <property type="match status" value="1"/>
</dbReference>
<dbReference type="SUPFAM" id="SSF53850">
    <property type="entry name" value="Periplasmic binding protein-like II"/>
    <property type="match status" value="1"/>
</dbReference>
<dbReference type="GO" id="GO:0004664">
    <property type="term" value="F:prephenate dehydratase activity"/>
    <property type="evidence" value="ECO:0007669"/>
    <property type="project" value="UniProtKB-EC"/>
</dbReference>
<dbReference type="Gene3D" id="3.40.190.10">
    <property type="entry name" value="Periplasmic binding protein-like II"/>
    <property type="match status" value="2"/>
</dbReference>
<dbReference type="GO" id="GO:0005737">
    <property type="term" value="C:cytoplasm"/>
    <property type="evidence" value="ECO:0007669"/>
    <property type="project" value="TreeGrafter"/>
</dbReference>
<dbReference type="AlphaFoldDB" id="A0A369K4F1"/>
<dbReference type="PANTHER" id="PTHR21022">
    <property type="entry name" value="PREPHENATE DEHYDRATASE P PROTEIN"/>
    <property type="match status" value="1"/>
</dbReference>
<dbReference type="PIRSF" id="PIRSF001500">
    <property type="entry name" value="Chor_mut_pdt_Ppr"/>
    <property type="match status" value="1"/>
</dbReference>
<dbReference type="EMBL" id="LUEZ02000010">
    <property type="protein sequence ID" value="RDB29511.1"/>
    <property type="molecule type" value="Genomic_DNA"/>
</dbReference>
<keyword evidence="5" id="KW-0584">Phenylalanine biosynthesis</keyword>
<evidence type="ECO:0000256" key="1">
    <source>
        <dbReference type="ARBA" id="ARBA00004741"/>
    </source>
</evidence>
<feature type="domain" description="Prephenate dehydratase" evidence="7">
    <location>
        <begin position="11"/>
        <end position="187"/>
    </location>
</feature>
<dbReference type="PROSITE" id="PS51171">
    <property type="entry name" value="PREPHENATE_DEHYDR_3"/>
    <property type="match status" value="1"/>
</dbReference>
<comment type="caution">
    <text evidence="8">The sequence shown here is derived from an EMBL/GenBank/DDBJ whole genome shotgun (WGS) entry which is preliminary data.</text>
</comment>
<keyword evidence="3" id="KW-0028">Amino-acid biosynthesis</keyword>
<name>A0A369K4F1_HYPMA</name>
<organism evidence="8 9">
    <name type="scientific">Hypsizygus marmoreus</name>
    <name type="common">White beech mushroom</name>
    <name type="synonym">Agaricus marmoreus</name>
    <dbReference type="NCBI Taxonomy" id="39966"/>
    <lineage>
        <taxon>Eukaryota</taxon>
        <taxon>Fungi</taxon>
        <taxon>Dikarya</taxon>
        <taxon>Basidiomycota</taxon>
        <taxon>Agaricomycotina</taxon>
        <taxon>Agaricomycetes</taxon>
        <taxon>Agaricomycetidae</taxon>
        <taxon>Agaricales</taxon>
        <taxon>Tricholomatineae</taxon>
        <taxon>Lyophyllaceae</taxon>
        <taxon>Hypsizygus</taxon>
    </lineage>
</organism>